<keyword evidence="2" id="KW-1185">Reference proteome</keyword>
<dbReference type="EMBL" id="VOQQ01000001">
    <property type="protein sequence ID" value="TXC62921.1"/>
    <property type="molecule type" value="Genomic_DNA"/>
</dbReference>
<accession>A0A5C6TSC8</accession>
<sequence>MLLSALPASAQQQNACIAIEGARVVTEDGDYLGTVASPYAMDSIFNRYGRYGSKYQSNSIWNDYGRFGSAYSTTSARSEYASRPPLLIKNRQVIGRLSTNRGLQDAINPVLLGAVCYDYTPDG</sequence>
<reference evidence="1 2" key="1">
    <citation type="journal article" date="2015" name="J. Microbiol.">
        <title>Sphingosinicella ginsenosidimutans sp. nov., with ginsenoside converting activity.</title>
        <authorList>
            <person name="Kim J.K."/>
            <person name="Kang M.S."/>
            <person name="Park S.C."/>
            <person name="Kim K.M."/>
            <person name="Choi K."/>
            <person name="Yoon M.H."/>
            <person name="Im W.T."/>
        </authorList>
    </citation>
    <scope>NUCLEOTIDE SEQUENCE [LARGE SCALE GENOMIC DNA]</scope>
    <source>
        <strain evidence="1 2">BS-11</strain>
    </source>
</reference>
<gene>
    <name evidence="1" type="ORF">FRZ32_04100</name>
</gene>
<comment type="caution">
    <text evidence="1">The sequence shown here is derived from an EMBL/GenBank/DDBJ whole genome shotgun (WGS) entry which is preliminary data.</text>
</comment>
<dbReference type="OrthoDB" id="583214at2"/>
<name>A0A5C6TSC8_9SPHN</name>
<evidence type="ECO:0000313" key="1">
    <source>
        <dbReference type="EMBL" id="TXC62921.1"/>
    </source>
</evidence>
<dbReference type="Proteomes" id="UP000321249">
    <property type="component" value="Unassembled WGS sequence"/>
</dbReference>
<protein>
    <submittedName>
        <fullName evidence="1">Uncharacterized protein</fullName>
    </submittedName>
</protein>
<organism evidence="1 2">
    <name type="scientific">Allosphingosinicella ginsenosidimutans</name>
    <dbReference type="NCBI Taxonomy" id="1176539"/>
    <lineage>
        <taxon>Bacteria</taxon>
        <taxon>Pseudomonadati</taxon>
        <taxon>Pseudomonadota</taxon>
        <taxon>Alphaproteobacteria</taxon>
        <taxon>Sphingomonadales</taxon>
        <taxon>Sphingomonadaceae</taxon>
        <taxon>Allosphingosinicella</taxon>
    </lineage>
</organism>
<proteinExistence type="predicted"/>
<dbReference type="RefSeq" id="WP_147042308.1">
    <property type="nucleotide sequence ID" value="NZ_BAABIR010000002.1"/>
</dbReference>
<dbReference type="AlphaFoldDB" id="A0A5C6TSC8"/>
<evidence type="ECO:0000313" key="2">
    <source>
        <dbReference type="Proteomes" id="UP000321249"/>
    </source>
</evidence>